<keyword evidence="2" id="KW-0808">Transferase</keyword>
<dbReference type="EMBL" id="JARVLH010000004">
    <property type="protein sequence ID" value="MEX5285472.1"/>
    <property type="molecule type" value="Genomic_DNA"/>
</dbReference>
<dbReference type="Proteomes" id="UP001559623">
    <property type="component" value="Unassembled WGS sequence"/>
</dbReference>
<accession>A0ABV3X5J9</accession>
<dbReference type="Gene3D" id="3.40.50.150">
    <property type="entry name" value="Vaccinia Virus protein VP39"/>
    <property type="match status" value="1"/>
</dbReference>
<organism evidence="2 3">
    <name type="scientific">Selenomonas sputigena</name>
    <dbReference type="NCBI Taxonomy" id="69823"/>
    <lineage>
        <taxon>Bacteria</taxon>
        <taxon>Bacillati</taxon>
        <taxon>Bacillota</taxon>
        <taxon>Negativicutes</taxon>
        <taxon>Selenomonadales</taxon>
        <taxon>Selenomonadaceae</taxon>
        <taxon>Selenomonas</taxon>
    </lineage>
</organism>
<name>A0ABV3X5J9_9FIRM</name>
<proteinExistence type="predicted"/>
<evidence type="ECO:0000313" key="2">
    <source>
        <dbReference type="EMBL" id="MEX5285472.1"/>
    </source>
</evidence>
<comment type="caution">
    <text evidence="2">The sequence shown here is derived from an EMBL/GenBank/DDBJ whole genome shotgun (WGS) entry which is preliminary data.</text>
</comment>
<protein>
    <submittedName>
        <fullName evidence="2">FkbM family methyltransferase</fullName>
    </submittedName>
</protein>
<dbReference type="SUPFAM" id="SSF53335">
    <property type="entry name" value="S-adenosyl-L-methionine-dependent methyltransferases"/>
    <property type="match status" value="1"/>
</dbReference>
<dbReference type="GO" id="GO:0032259">
    <property type="term" value="P:methylation"/>
    <property type="evidence" value="ECO:0007669"/>
    <property type="project" value="UniProtKB-KW"/>
</dbReference>
<dbReference type="InterPro" id="IPR006342">
    <property type="entry name" value="FkbM_mtfrase"/>
</dbReference>
<dbReference type="InterPro" id="IPR029063">
    <property type="entry name" value="SAM-dependent_MTases_sf"/>
</dbReference>
<feature type="domain" description="Methyltransferase FkbM" evidence="1">
    <location>
        <begin position="190"/>
        <end position="323"/>
    </location>
</feature>
<sequence length="378" mass="41564">MKRFAGLEKRLAAHHYLASLADIVRRQKRCGFFYAGKNEREALGYLKLLQSAGLAAEVLVLLEPLELSLPAGSEAVLLSDMQREKPAVDVILAERGSWTMAFAQFFARLDIRTLYFMDGYAAKARYEAVAAHLPELRRVYGALADEEARVSFCAALEGYVSAEVSRYRYAAGTQYMLAGFRPEAGETVIDGGAYDGADAKMFASLGADVHAFELDAANYVLCAAAARQYGFRASSCGLWSKEANARYIEGGAASHIHARGTASAGLTTLDAYAHGQGLLRIGCIKLNIEGAELAALEGAAGVIRRDKPKLALAVSHRTEHLWQLASYVKSLYPDYAFSFRHYRTDVRERLGERETELLRRLGIEPLVPGDWGMVLYCR</sequence>
<dbReference type="RefSeq" id="WP_368847203.1">
    <property type="nucleotide sequence ID" value="NZ_CP194411.1"/>
</dbReference>
<reference evidence="2 3" key="1">
    <citation type="submission" date="2023-04" db="EMBL/GenBank/DDBJ databases">
        <title>Genome Sequence of Selenomonas sputigena ATCC 33150.</title>
        <authorList>
            <person name="Miller D.P."/>
            <person name="Anvari S."/>
            <person name="Polson S.W."/>
            <person name="Macdonald M."/>
            <person name="Mcdowell J.V."/>
        </authorList>
    </citation>
    <scope>NUCLEOTIDE SEQUENCE [LARGE SCALE GENOMIC DNA]</scope>
    <source>
        <strain evidence="2 3">ATCC 33150</strain>
    </source>
</reference>
<dbReference type="NCBIfam" id="TIGR01444">
    <property type="entry name" value="fkbM_fam"/>
    <property type="match status" value="1"/>
</dbReference>
<gene>
    <name evidence="2" type="ORF">QCO44_07460</name>
</gene>
<dbReference type="Pfam" id="PF05050">
    <property type="entry name" value="Methyltransf_21"/>
    <property type="match status" value="1"/>
</dbReference>
<evidence type="ECO:0000259" key="1">
    <source>
        <dbReference type="Pfam" id="PF05050"/>
    </source>
</evidence>
<keyword evidence="3" id="KW-1185">Reference proteome</keyword>
<keyword evidence="2" id="KW-0489">Methyltransferase</keyword>
<dbReference type="GO" id="GO:0008168">
    <property type="term" value="F:methyltransferase activity"/>
    <property type="evidence" value="ECO:0007669"/>
    <property type="project" value="UniProtKB-KW"/>
</dbReference>
<evidence type="ECO:0000313" key="3">
    <source>
        <dbReference type="Proteomes" id="UP001559623"/>
    </source>
</evidence>